<name>A0A2T6BVR5_9FLAO</name>
<dbReference type="EMBL" id="QBKT01000007">
    <property type="protein sequence ID" value="PTX60077.1"/>
    <property type="molecule type" value="Genomic_DNA"/>
</dbReference>
<evidence type="ECO:0000313" key="3">
    <source>
        <dbReference type="EMBL" id="PTX60077.1"/>
    </source>
</evidence>
<evidence type="ECO:0000256" key="1">
    <source>
        <dbReference type="SAM" id="Coils"/>
    </source>
</evidence>
<evidence type="ECO:0000256" key="2">
    <source>
        <dbReference type="SAM" id="MobiDB-lite"/>
    </source>
</evidence>
<keyword evidence="1" id="KW-0175">Coiled coil</keyword>
<evidence type="ECO:0000313" key="4">
    <source>
        <dbReference type="Proteomes" id="UP000244090"/>
    </source>
</evidence>
<accession>A0A2T6BVR5</accession>
<dbReference type="Proteomes" id="UP000244090">
    <property type="component" value="Unassembled WGS sequence"/>
</dbReference>
<dbReference type="RefSeq" id="WP_245896876.1">
    <property type="nucleotide sequence ID" value="NZ_QBKT01000007.1"/>
</dbReference>
<proteinExistence type="predicted"/>
<gene>
    <name evidence="3" type="ORF">C8N46_10783</name>
</gene>
<feature type="region of interest" description="Disordered" evidence="2">
    <location>
        <begin position="1"/>
        <end position="21"/>
    </location>
</feature>
<keyword evidence="4" id="KW-1185">Reference proteome</keyword>
<comment type="caution">
    <text evidence="3">The sequence shown here is derived from an EMBL/GenBank/DDBJ whole genome shotgun (WGS) entry which is preliminary data.</text>
</comment>
<protein>
    <recommendedName>
        <fullName evidence="5">Fructose 1,6-bisphosphatase</fullName>
    </recommendedName>
</protein>
<reference evidence="3 4" key="1">
    <citation type="submission" date="2018-04" db="EMBL/GenBank/DDBJ databases">
        <title>Genomic Encyclopedia of Archaeal and Bacterial Type Strains, Phase II (KMG-II): from individual species to whole genera.</title>
        <authorList>
            <person name="Goeker M."/>
        </authorList>
    </citation>
    <scope>NUCLEOTIDE SEQUENCE [LARGE SCALE GENOMIC DNA]</scope>
    <source>
        <strain evidence="3 4">DSM 25731</strain>
    </source>
</reference>
<sequence>MTTKGENTNDTGEINPSMTDPSTKIEAIKNLIFGENIQAYNSEFDNIKNDILAKKQALENLIEEVRSELIQNIDNLSTDLNIRITELESNMENKLDNLDEKKVDRRQLGQLLINLGEKIGKE</sequence>
<dbReference type="AlphaFoldDB" id="A0A2T6BVR5"/>
<evidence type="ECO:0008006" key="5">
    <source>
        <dbReference type="Google" id="ProtNLM"/>
    </source>
</evidence>
<feature type="coiled-coil region" evidence="1">
    <location>
        <begin position="44"/>
        <end position="104"/>
    </location>
</feature>
<organism evidence="3 4">
    <name type="scientific">Kordia periserrulae</name>
    <dbReference type="NCBI Taxonomy" id="701523"/>
    <lineage>
        <taxon>Bacteria</taxon>
        <taxon>Pseudomonadati</taxon>
        <taxon>Bacteroidota</taxon>
        <taxon>Flavobacteriia</taxon>
        <taxon>Flavobacteriales</taxon>
        <taxon>Flavobacteriaceae</taxon>
        <taxon>Kordia</taxon>
    </lineage>
</organism>